<sequence>MADAAKKEEVDAKKAEVKKRLQDEAALKKKKGFMTPERKKALRLIIRKKSAELLEKERQAMNADKLKAVMDRCGEAKTIDGIPLEELIDIVKQYHERSYLNESQKWDLEFDVRRSDLEIHELNSRVNDLRGKFQKPKLKKVSQYENKFAKLQKKAVNEFNFKGQLKSVGK</sequence>
<dbReference type="EMBL" id="CAXKWB010040584">
    <property type="protein sequence ID" value="CAL4155182.1"/>
    <property type="molecule type" value="Genomic_DNA"/>
</dbReference>
<evidence type="ECO:0000313" key="3">
    <source>
        <dbReference type="EMBL" id="CAL4155185.1"/>
    </source>
</evidence>
<keyword evidence="4" id="KW-1185">Reference proteome</keyword>
<dbReference type="InterPro" id="IPR001978">
    <property type="entry name" value="Troponin"/>
</dbReference>
<evidence type="ECO:0000313" key="2">
    <source>
        <dbReference type="EMBL" id="CAL4155182.1"/>
    </source>
</evidence>
<accession>A0AAV2S3S2</accession>
<comment type="similarity">
    <text evidence="1">Belongs to the troponin I family.</text>
</comment>
<dbReference type="GO" id="GO:0006936">
    <property type="term" value="P:muscle contraction"/>
    <property type="evidence" value="ECO:0007669"/>
    <property type="project" value="TreeGrafter"/>
</dbReference>
<dbReference type="PANTHER" id="PTHR13738">
    <property type="entry name" value="TROPONIN I"/>
    <property type="match status" value="1"/>
</dbReference>
<protein>
    <recommendedName>
        <fullName evidence="5">Troponin I</fullName>
    </recommendedName>
</protein>
<evidence type="ECO:0008006" key="5">
    <source>
        <dbReference type="Google" id="ProtNLM"/>
    </source>
</evidence>
<dbReference type="InterPro" id="IPR038077">
    <property type="entry name" value="Troponin_sf"/>
</dbReference>
<reference evidence="2 4" key="1">
    <citation type="submission" date="2024-05" db="EMBL/GenBank/DDBJ databases">
        <authorList>
            <person name="Wallberg A."/>
        </authorList>
    </citation>
    <scope>NUCLEOTIDE SEQUENCE [LARGE SCALE GENOMIC DNA]</scope>
</reference>
<dbReference type="Gene3D" id="1.20.5.350">
    <property type="match status" value="1"/>
</dbReference>
<dbReference type="GO" id="GO:0005861">
    <property type="term" value="C:troponin complex"/>
    <property type="evidence" value="ECO:0007669"/>
    <property type="project" value="InterPro"/>
</dbReference>
<gene>
    <name evidence="2" type="ORF">MNOR_LOCUS31468</name>
    <name evidence="3" type="ORF">MNOR_LOCUS31469</name>
</gene>
<evidence type="ECO:0000256" key="1">
    <source>
        <dbReference type="ARBA" id="ARBA00009930"/>
    </source>
</evidence>
<dbReference type="AlphaFoldDB" id="A0AAV2S3S2"/>
<dbReference type="SUPFAM" id="SSF90250">
    <property type="entry name" value="Troponin coil-coiled subunits"/>
    <property type="match status" value="1"/>
</dbReference>
<evidence type="ECO:0000313" key="4">
    <source>
        <dbReference type="Proteomes" id="UP001497623"/>
    </source>
</evidence>
<dbReference type="PANTHER" id="PTHR13738:SF1">
    <property type="entry name" value="TROPONIN I"/>
    <property type="match status" value="1"/>
</dbReference>
<dbReference type="EMBL" id="CAXKWB010040584">
    <property type="protein sequence ID" value="CAL4155185.1"/>
    <property type="molecule type" value="Genomic_DNA"/>
</dbReference>
<proteinExistence type="inferred from homology"/>
<organism evidence="2 4">
    <name type="scientific">Meganyctiphanes norvegica</name>
    <name type="common">Northern krill</name>
    <name type="synonym">Thysanopoda norvegica</name>
    <dbReference type="NCBI Taxonomy" id="48144"/>
    <lineage>
        <taxon>Eukaryota</taxon>
        <taxon>Metazoa</taxon>
        <taxon>Ecdysozoa</taxon>
        <taxon>Arthropoda</taxon>
        <taxon>Crustacea</taxon>
        <taxon>Multicrustacea</taxon>
        <taxon>Malacostraca</taxon>
        <taxon>Eumalacostraca</taxon>
        <taxon>Eucarida</taxon>
        <taxon>Euphausiacea</taxon>
        <taxon>Euphausiidae</taxon>
        <taxon>Meganyctiphanes</taxon>
    </lineage>
</organism>
<dbReference type="Proteomes" id="UP001497623">
    <property type="component" value="Unassembled WGS sequence"/>
</dbReference>
<name>A0AAV2S3S2_MEGNR</name>
<feature type="non-terminal residue" evidence="2">
    <location>
        <position position="170"/>
    </location>
</feature>
<dbReference type="Pfam" id="PF00992">
    <property type="entry name" value="Troponin"/>
    <property type="match status" value="1"/>
</dbReference>
<dbReference type="InterPro" id="IPR050875">
    <property type="entry name" value="Troponin_I"/>
</dbReference>
<comment type="caution">
    <text evidence="2">The sequence shown here is derived from an EMBL/GenBank/DDBJ whole genome shotgun (WGS) entry which is preliminary data.</text>
</comment>